<dbReference type="OrthoDB" id="18598at2759"/>
<feature type="region of interest" description="Disordered" evidence="2">
    <location>
        <begin position="1150"/>
        <end position="1252"/>
    </location>
</feature>
<dbReference type="EMBL" id="CAADRA010005459">
    <property type="protein sequence ID" value="VFT90062.1"/>
    <property type="molecule type" value="Genomic_DNA"/>
</dbReference>
<feature type="region of interest" description="Disordered" evidence="2">
    <location>
        <begin position="141"/>
        <end position="163"/>
    </location>
</feature>
<protein>
    <submittedName>
        <fullName evidence="4">Aste57867_13222 protein</fullName>
    </submittedName>
</protein>
<reference evidence="4 5" key="1">
    <citation type="submission" date="2019-03" db="EMBL/GenBank/DDBJ databases">
        <authorList>
            <person name="Gaulin E."/>
            <person name="Dumas B."/>
        </authorList>
    </citation>
    <scope>NUCLEOTIDE SEQUENCE [LARGE SCALE GENOMIC DNA]</scope>
    <source>
        <strain evidence="4">CBS 568.67</strain>
    </source>
</reference>
<feature type="compositionally biased region" description="Basic and acidic residues" evidence="2">
    <location>
        <begin position="995"/>
        <end position="1004"/>
    </location>
</feature>
<feature type="region of interest" description="Disordered" evidence="2">
    <location>
        <begin position="995"/>
        <end position="1038"/>
    </location>
</feature>
<reference evidence="3" key="2">
    <citation type="submission" date="2019-06" db="EMBL/GenBank/DDBJ databases">
        <title>Genomics analysis of Aphanomyces spp. identifies a new class of oomycete effector associated with host adaptation.</title>
        <authorList>
            <person name="Gaulin E."/>
        </authorList>
    </citation>
    <scope>NUCLEOTIDE SEQUENCE</scope>
    <source>
        <strain evidence="3">CBS 578.67</strain>
    </source>
</reference>
<proteinExistence type="predicted"/>
<feature type="compositionally biased region" description="Low complexity" evidence="2">
    <location>
        <begin position="1023"/>
        <end position="1038"/>
    </location>
</feature>
<feature type="region of interest" description="Disordered" evidence="2">
    <location>
        <begin position="1074"/>
        <end position="1119"/>
    </location>
</feature>
<feature type="region of interest" description="Disordered" evidence="2">
    <location>
        <begin position="30"/>
        <end position="58"/>
    </location>
</feature>
<evidence type="ECO:0000313" key="5">
    <source>
        <dbReference type="Proteomes" id="UP000332933"/>
    </source>
</evidence>
<evidence type="ECO:0000256" key="1">
    <source>
        <dbReference type="SAM" id="Coils"/>
    </source>
</evidence>
<organism evidence="4 5">
    <name type="scientific">Aphanomyces stellatus</name>
    <dbReference type="NCBI Taxonomy" id="120398"/>
    <lineage>
        <taxon>Eukaryota</taxon>
        <taxon>Sar</taxon>
        <taxon>Stramenopiles</taxon>
        <taxon>Oomycota</taxon>
        <taxon>Saprolegniomycetes</taxon>
        <taxon>Saprolegniales</taxon>
        <taxon>Verrucalvaceae</taxon>
        <taxon>Aphanomyces</taxon>
    </lineage>
</organism>
<gene>
    <name evidence="4" type="primary">Aste57867_13222</name>
    <name evidence="3" type="ORF">As57867_013173</name>
    <name evidence="4" type="ORF">ASTE57867_13222</name>
</gene>
<feature type="coiled-coil region" evidence="1">
    <location>
        <begin position="817"/>
        <end position="844"/>
    </location>
</feature>
<feature type="compositionally biased region" description="Basic and acidic residues" evidence="2">
    <location>
        <begin position="1190"/>
        <end position="1206"/>
    </location>
</feature>
<evidence type="ECO:0000313" key="4">
    <source>
        <dbReference type="EMBL" id="VFT90062.1"/>
    </source>
</evidence>
<keyword evidence="1" id="KW-0175">Coiled coil</keyword>
<accession>A0A485KYF6</accession>
<feature type="compositionally biased region" description="Low complexity" evidence="2">
    <location>
        <begin position="357"/>
        <end position="366"/>
    </location>
</feature>
<feature type="compositionally biased region" description="Low complexity" evidence="2">
    <location>
        <begin position="152"/>
        <end position="163"/>
    </location>
</feature>
<evidence type="ECO:0000256" key="2">
    <source>
        <dbReference type="SAM" id="MobiDB-lite"/>
    </source>
</evidence>
<evidence type="ECO:0000313" key="3">
    <source>
        <dbReference type="EMBL" id="KAF0696009.1"/>
    </source>
</evidence>
<feature type="region of interest" description="Disordered" evidence="2">
    <location>
        <begin position="199"/>
        <end position="218"/>
    </location>
</feature>
<feature type="region of interest" description="Disordered" evidence="2">
    <location>
        <begin position="230"/>
        <end position="371"/>
    </location>
</feature>
<dbReference type="Proteomes" id="UP000332933">
    <property type="component" value="Unassembled WGS sequence"/>
</dbReference>
<keyword evidence="5" id="KW-1185">Reference proteome</keyword>
<dbReference type="AlphaFoldDB" id="A0A485KYF6"/>
<name>A0A485KYF6_9STRA</name>
<feature type="compositionally biased region" description="Pro residues" evidence="2">
    <location>
        <begin position="1215"/>
        <end position="1224"/>
    </location>
</feature>
<dbReference type="EMBL" id="VJMH01005438">
    <property type="protein sequence ID" value="KAF0696009.1"/>
    <property type="molecule type" value="Genomic_DNA"/>
</dbReference>
<sequence>MEVPAKAKPTITGKLFHTKSTRIDMSFLQADESASRQKSVRTGSIHVEPVAPTKRPKSFVHANTEPSLVQVVDGDESDDEEYFYAHDVDAMKKRVAAASGKPPPPPKDSPHIRLYALGVNLLDHKDQVHNLFSHYTSDAAKKSLEKRRSKSKLLTSTAVSSSAAAATTVATHHHPGRGLSRHGKSASYDAAGFRQLTNEYSPSRHHGDPRSAAAPRHLQTSVRSTIKHLRRKLSQVPHNSNSLVEVSRKSAMPISEKHSQATTTATMRPSVSPIRGPKSPTRLHVVVVPRRPSLYDPDDDKDGFKALDYAVADPNPPNQSKPPQTSTTKKRSPPKDKCKTPSGGSPVRPTAPDEVEAAGGAASSTEAARKADEEKTKVLQLMEQINLLKSSLGLSDEDLQWKVESAKSNAFVLADKKLAAAEEEYDRLLYEQSLLATCPFEDCTNEMAPLLKQLCAIGKENAASKAELLVVQQEVSSTKKSLMDARVSAEMKRARSNSPPRRESVVTRDCAAYETALGDQKKELLAIQEKFKQGVLKQDALQKNVLAATEAMITKFGEQACRFSSDELANAARSLMELVHELGQTTGDGLVALCERALELCKVFHGYGAKEQNFKERAINATLKQMEIWRTRREQAKEYPAEMRRLETEWKALHAAENQTCLERLCTLIPDNITAISVEQLLETAKAAGVLYTRDLANYLKQNKLLQWIVTHEKDKCRENFITGDTAQCFTNFESYDVTEMRGLSLALPDAFEFDKDGRKAEWRLAFVAHLKILVQQQRGECVKAGWDPVKGTRGDVKLKPLTEKQLLNPMYRYPTEAEIKLRLEKFETQAKRLAQKKARMTVLVNQEIPLAKKEYHAVAEGQSFIRPCVDLVPDARSEELLKQFGKPALIKLRDESKRVFQSLCKECDTLKGEIAVGERAAQTACPSYEQYVEEIAAIRELRPDVRAAVIRGPFSAHPVVKPKERAVHKKLSAEEEALARKHELSHAIAERSKEFGDAQKKGEAPPTTQIGELGAAIGDPNAATATDGGGHAAASAPPAHHMKDAVLDVMKIRAVKASPVVLSFLQNEFCGKQRRPSMNGGGAASPEKPPATSLPTMAAIPDGDEMQDDAPTPAADDAPAVPKSNALLKLMGLTTTPVLKKRPSMLHDPDLLEDLSKPNMLAEIQRRRSSKGTPPPSPLLKKAGPNFLEELKRRTEGKTSSRTTEEAAATPSTTPLPPPPARLPHPMMAAPTDGKPLNFLDELKKKAKTKE</sequence>
<feature type="compositionally biased region" description="Low complexity" evidence="2">
    <location>
        <begin position="1110"/>
        <end position="1119"/>
    </location>
</feature>
<feature type="compositionally biased region" description="Polar residues" evidence="2">
    <location>
        <begin position="260"/>
        <end position="269"/>
    </location>
</feature>